<dbReference type="PANTHER" id="PTHR47186:SF41">
    <property type="entry name" value="OS12G0131701 PROTEIN"/>
    <property type="match status" value="1"/>
</dbReference>
<protein>
    <submittedName>
        <fullName evidence="1">Uncharacterized protein</fullName>
    </submittedName>
</protein>
<keyword evidence="2" id="KW-1185">Reference proteome</keyword>
<name>A0ABQ8H0P9_9ROSI</name>
<dbReference type="Gene3D" id="3.80.10.10">
    <property type="entry name" value="Ribonuclease Inhibitor"/>
    <property type="match status" value="1"/>
</dbReference>
<gene>
    <name evidence="1" type="ORF">JRO89_XS15G0012000</name>
</gene>
<dbReference type="InterPro" id="IPR032675">
    <property type="entry name" value="LRR_dom_sf"/>
</dbReference>
<dbReference type="SUPFAM" id="SSF52058">
    <property type="entry name" value="L domain-like"/>
    <property type="match status" value="1"/>
</dbReference>
<organism evidence="1 2">
    <name type="scientific">Xanthoceras sorbifolium</name>
    <dbReference type="NCBI Taxonomy" id="99658"/>
    <lineage>
        <taxon>Eukaryota</taxon>
        <taxon>Viridiplantae</taxon>
        <taxon>Streptophyta</taxon>
        <taxon>Embryophyta</taxon>
        <taxon>Tracheophyta</taxon>
        <taxon>Spermatophyta</taxon>
        <taxon>Magnoliopsida</taxon>
        <taxon>eudicotyledons</taxon>
        <taxon>Gunneridae</taxon>
        <taxon>Pentapetalae</taxon>
        <taxon>rosids</taxon>
        <taxon>malvids</taxon>
        <taxon>Sapindales</taxon>
        <taxon>Sapindaceae</taxon>
        <taxon>Xanthoceroideae</taxon>
        <taxon>Xanthoceras</taxon>
    </lineage>
</organism>
<dbReference type="EMBL" id="JAFEMO010000015">
    <property type="protein sequence ID" value="KAH7543762.1"/>
    <property type="molecule type" value="Genomic_DNA"/>
</dbReference>
<comment type="caution">
    <text evidence="1">The sequence shown here is derived from an EMBL/GenBank/DDBJ whole genome shotgun (WGS) entry which is preliminary data.</text>
</comment>
<dbReference type="PANTHER" id="PTHR47186">
    <property type="entry name" value="LEUCINE-RICH REPEAT-CONTAINING PROTEIN 57"/>
    <property type="match status" value="1"/>
</dbReference>
<proteinExistence type="predicted"/>
<evidence type="ECO:0000313" key="1">
    <source>
        <dbReference type="EMBL" id="KAH7543762.1"/>
    </source>
</evidence>
<sequence>MIVLELVDCKKCTSLPSIGLLGSLKSLNIKGKNGIKSIGSEFYGEHCSNPFRSLETLCFKNLQEWHCWDPVKENESFPKLEELSNYKLPQTLRKITQQSLFIEEACDLQRLQVIRIYNEIFLKKPPQGLHSLISLRELDLKYCDILTTLLEGIKHMNAHMEDFRIENCDSLNFIFRGQLPQSLKNLHIENFEKLQYLLDDDNEDTCTSQRECQHWHISS</sequence>
<accession>A0ABQ8H0P9</accession>
<dbReference type="Proteomes" id="UP000827721">
    <property type="component" value="Unassembled WGS sequence"/>
</dbReference>
<reference evidence="1 2" key="1">
    <citation type="submission" date="2021-02" db="EMBL/GenBank/DDBJ databases">
        <title>Plant Genome Project.</title>
        <authorList>
            <person name="Zhang R.-G."/>
        </authorList>
    </citation>
    <scope>NUCLEOTIDE SEQUENCE [LARGE SCALE GENOMIC DNA]</scope>
    <source>
        <tissue evidence="1">Leaves</tissue>
    </source>
</reference>
<evidence type="ECO:0000313" key="2">
    <source>
        <dbReference type="Proteomes" id="UP000827721"/>
    </source>
</evidence>